<dbReference type="VEuPathDB" id="ToxoDB:TGFOU_229140B"/>
<organism evidence="1 2">
    <name type="scientific">Toxoplasma gondii FOU</name>
    <dbReference type="NCBI Taxonomy" id="943167"/>
    <lineage>
        <taxon>Eukaryota</taxon>
        <taxon>Sar</taxon>
        <taxon>Alveolata</taxon>
        <taxon>Apicomplexa</taxon>
        <taxon>Conoidasida</taxon>
        <taxon>Coccidia</taxon>
        <taxon>Eucoccidiorida</taxon>
        <taxon>Eimeriorina</taxon>
        <taxon>Sarcocystidae</taxon>
        <taxon>Toxoplasma</taxon>
    </lineage>
</organism>
<evidence type="ECO:0000313" key="2">
    <source>
        <dbReference type="Proteomes" id="UP000028838"/>
    </source>
</evidence>
<gene>
    <name evidence="1" type="ORF">TGFOU_229140B</name>
</gene>
<comment type="caution">
    <text evidence="1">The sequence shown here is derived from an EMBL/GenBank/DDBJ whole genome shotgun (WGS) entry which is preliminary data.</text>
</comment>
<dbReference type="AlphaFoldDB" id="A0A086LG64"/>
<reference evidence="1 2" key="1">
    <citation type="submission" date="2014-07" db="EMBL/GenBank/DDBJ databases">
        <authorList>
            <person name="Sibley D."/>
            <person name="Venepally P."/>
            <person name="Karamycheva S."/>
            <person name="Hadjithomas M."/>
            <person name="Khan A."/>
            <person name="Brunk B."/>
            <person name="Roos D."/>
            <person name="Caler E."/>
            <person name="Lorenzi H."/>
        </authorList>
    </citation>
    <scope>NUCLEOTIDE SEQUENCE [LARGE SCALE GENOMIC DNA]</scope>
    <source>
        <strain evidence="1 2">FOU</strain>
    </source>
</reference>
<evidence type="ECO:0000313" key="1">
    <source>
        <dbReference type="EMBL" id="KFG55632.1"/>
    </source>
</evidence>
<protein>
    <submittedName>
        <fullName evidence="1">MaoC family domain-containing protein</fullName>
        <ecNumber evidence="1">4.2.1.107</ecNumber>
    </submittedName>
</protein>
<proteinExistence type="predicted"/>
<keyword evidence="1" id="KW-0456">Lyase</keyword>
<accession>A0A086LG64</accession>
<dbReference type="GO" id="GO:0033989">
    <property type="term" value="F:3alpha,7alpha,12alpha-trihydroxy-5beta-cholest-24-enoyl-CoA hydratase activity"/>
    <property type="evidence" value="ECO:0007669"/>
    <property type="project" value="UniProtKB-EC"/>
</dbReference>
<dbReference type="EMBL" id="AEYH02000231">
    <property type="protein sequence ID" value="KFG55632.1"/>
    <property type="molecule type" value="Genomic_DNA"/>
</dbReference>
<name>A0A086LG64_TOXGO</name>
<sequence>STAKWLRWVASSDPSSTASAPSASPLGSSSSLSWQTSLNASLRCLVDSPLLSLLATSSASRCGFLPRKARRGTKRRFSSMSSIAQETTKCASKTASSQFVAPACKSPNCDSKRRFLPREIDSCVMWTSKPHTHTHTQAYTCIFYRAL</sequence>
<feature type="non-terminal residue" evidence="1">
    <location>
        <position position="1"/>
    </location>
</feature>
<dbReference type="Proteomes" id="UP000028838">
    <property type="component" value="Unassembled WGS sequence"/>
</dbReference>
<dbReference type="EC" id="4.2.1.107" evidence="1"/>